<accession>A0ABP7BBE1</accession>
<dbReference type="Proteomes" id="UP001500711">
    <property type="component" value="Unassembled WGS sequence"/>
</dbReference>
<feature type="chain" id="PRO_5047402406" description="Glycosyl hydrolase family 115" evidence="1">
    <location>
        <begin position="23"/>
        <end position="585"/>
    </location>
</feature>
<comment type="caution">
    <text evidence="2">The sequence shown here is derived from an EMBL/GenBank/DDBJ whole genome shotgun (WGS) entry which is preliminary data.</text>
</comment>
<organism evidence="2 3">
    <name type="scientific">Lentzea roselyniae</name>
    <dbReference type="NCBI Taxonomy" id="531940"/>
    <lineage>
        <taxon>Bacteria</taxon>
        <taxon>Bacillati</taxon>
        <taxon>Actinomycetota</taxon>
        <taxon>Actinomycetes</taxon>
        <taxon>Pseudonocardiales</taxon>
        <taxon>Pseudonocardiaceae</taxon>
        <taxon>Lentzea</taxon>
    </lineage>
</organism>
<evidence type="ECO:0000313" key="2">
    <source>
        <dbReference type="EMBL" id="GAA3652849.1"/>
    </source>
</evidence>
<evidence type="ECO:0000256" key="1">
    <source>
        <dbReference type="SAM" id="SignalP"/>
    </source>
</evidence>
<dbReference type="Gene3D" id="3.20.20.80">
    <property type="entry name" value="Glycosidases"/>
    <property type="match status" value="1"/>
</dbReference>
<dbReference type="InterPro" id="IPR017853">
    <property type="entry name" value="GH"/>
</dbReference>
<name>A0ABP7BBE1_9PSEU</name>
<keyword evidence="3" id="KW-1185">Reference proteome</keyword>
<evidence type="ECO:0000313" key="3">
    <source>
        <dbReference type="Proteomes" id="UP001500711"/>
    </source>
</evidence>
<gene>
    <name evidence="2" type="ORF">GCM10022267_43870</name>
</gene>
<dbReference type="SUPFAM" id="SSF51445">
    <property type="entry name" value="(Trans)glycosidases"/>
    <property type="match status" value="1"/>
</dbReference>
<proteinExistence type="predicted"/>
<evidence type="ECO:0008006" key="4">
    <source>
        <dbReference type="Google" id="ProtNLM"/>
    </source>
</evidence>
<keyword evidence="1" id="KW-0732">Signal</keyword>
<reference evidence="3" key="1">
    <citation type="journal article" date="2019" name="Int. J. Syst. Evol. Microbiol.">
        <title>The Global Catalogue of Microorganisms (GCM) 10K type strain sequencing project: providing services to taxonomists for standard genome sequencing and annotation.</title>
        <authorList>
            <consortium name="The Broad Institute Genomics Platform"/>
            <consortium name="The Broad Institute Genome Sequencing Center for Infectious Disease"/>
            <person name="Wu L."/>
            <person name="Ma J."/>
        </authorList>
    </citation>
    <scope>NUCLEOTIDE SEQUENCE [LARGE SCALE GENOMIC DNA]</scope>
    <source>
        <strain evidence="3">JCM 17494</strain>
    </source>
</reference>
<sequence>MRRVICLLLVAALLIQPGVATADQGSISRNIRGWTILSDSDAGADEVIASAKRYRINHLQLSHDVVHDLREVRDPRRQAQVNRLTDLAHTSGIREVAAWDHALYNLAYYPAEFRTGPNGTIDLDNPAFWEWFKADYRQMLDLVPDVDSIILTFVETGARVENQHSTRLKTAEEKLAHLVDQVASVIDERGMLLYLRTFGYYPAEMERTIGAIDRVRNQRIRVMAKAQPHDFFLTHPIDVTVPRIKRPVLIEYDTAGEYNGQGKIANAFVAEHADRLRHYRKLPNVIGYVARTDRYDESRIVNTPTEINLFALKRASEGASNSRIYFEFAARKYGLPAAPHVARALARSPEIITSTLYTLGSNSANHSRLDYDPYCSSYHRSVSGKWVDPPETFVRHGVNKRFHYWIDVANHLAPPHCKTDGVLRREAGYVLDRGWVTPGNLMTQEYLDHLNIEKNHGVNLAKASLRDVERVRKFLRPNDYTQLKSYFERTVLTAELHRAVAKAYFGYRIYVQQPSTELARSIWDGLDEAQAVAARVRAYPAPPTGEWNWVIDAAQADLYLKRISEGWDRYSNIKVPRPVFVGTGR</sequence>
<protein>
    <recommendedName>
        <fullName evidence="4">Glycosyl hydrolase family 115</fullName>
    </recommendedName>
</protein>
<dbReference type="EMBL" id="BAABBE010000012">
    <property type="protein sequence ID" value="GAA3652849.1"/>
    <property type="molecule type" value="Genomic_DNA"/>
</dbReference>
<feature type="signal peptide" evidence="1">
    <location>
        <begin position="1"/>
        <end position="22"/>
    </location>
</feature>
<dbReference type="RefSeq" id="WP_346131820.1">
    <property type="nucleotide sequence ID" value="NZ_BAABBE010000012.1"/>
</dbReference>